<dbReference type="SUPFAM" id="SSF51197">
    <property type="entry name" value="Clavaminate synthase-like"/>
    <property type="match status" value="1"/>
</dbReference>
<dbReference type="STRING" id="589873.EP12_18930"/>
<evidence type="ECO:0000256" key="2">
    <source>
        <dbReference type="ARBA" id="ARBA00023002"/>
    </source>
</evidence>
<dbReference type="Proteomes" id="UP000056090">
    <property type="component" value="Chromosome"/>
</dbReference>
<dbReference type="PATRIC" id="fig|589873.4.peg.4138"/>
<evidence type="ECO:0000259" key="3">
    <source>
        <dbReference type="Pfam" id="PF02668"/>
    </source>
</evidence>
<comment type="cofactor">
    <cofactor evidence="1">
        <name>Fe(2+)</name>
        <dbReference type="ChEBI" id="CHEBI:29033"/>
    </cofactor>
</comment>
<dbReference type="Proteomes" id="UP000263517">
    <property type="component" value="Unassembled WGS sequence"/>
</dbReference>
<feature type="domain" description="TauD/TfdA-like" evidence="3">
    <location>
        <begin position="45"/>
        <end position="327"/>
    </location>
</feature>
<dbReference type="EMBL" id="DONK01000098">
    <property type="protein sequence ID" value="HBU50913.1"/>
    <property type="molecule type" value="Genomic_DNA"/>
</dbReference>
<evidence type="ECO:0000256" key="1">
    <source>
        <dbReference type="ARBA" id="ARBA00001954"/>
    </source>
</evidence>
<dbReference type="AlphaFoldDB" id="A0A075P0M3"/>
<reference evidence="4 7" key="1">
    <citation type="submission" date="2014-06" db="EMBL/GenBank/DDBJ databases">
        <title>Genomes of Alteromonas australica, a world apart.</title>
        <authorList>
            <person name="Gonzaga A."/>
            <person name="Lopez-Perez M."/>
            <person name="Rodriguez-Valera F."/>
        </authorList>
    </citation>
    <scope>NUCLEOTIDE SEQUENCE [LARGE SCALE GENOMIC DNA]</scope>
    <source>
        <strain evidence="4 7">H 17</strain>
    </source>
</reference>
<dbReference type="PANTHER" id="PTHR10696:SF21">
    <property type="entry name" value="TAUD_TFDA-LIKE DOMAIN-CONTAINING PROTEIN"/>
    <property type="match status" value="1"/>
</dbReference>
<protein>
    <submittedName>
        <fullName evidence="4">SyrP protein</fullName>
    </submittedName>
</protein>
<dbReference type="Gene3D" id="3.60.130.10">
    <property type="entry name" value="Clavaminate synthase-like"/>
    <property type="match status" value="1"/>
</dbReference>
<evidence type="ECO:0000313" key="8">
    <source>
        <dbReference type="Proteomes" id="UP000263517"/>
    </source>
</evidence>
<evidence type="ECO:0000313" key="9">
    <source>
        <dbReference type="Proteomes" id="UP000264779"/>
    </source>
</evidence>
<dbReference type="Pfam" id="PF02668">
    <property type="entry name" value="TauD"/>
    <property type="match status" value="1"/>
</dbReference>
<evidence type="ECO:0000313" key="4">
    <source>
        <dbReference type="EMBL" id="AIG00440.1"/>
    </source>
</evidence>
<dbReference type="GO" id="GO:0016706">
    <property type="term" value="F:2-oxoglutarate-dependent dioxygenase activity"/>
    <property type="evidence" value="ECO:0007669"/>
    <property type="project" value="UniProtKB-ARBA"/>
</dbReference>
<accession>A0A075P0M3</accession>
<dbReference type="RefSeq" id="WP_044058434.1">
    <property type="nucleotide sequence ID" value="NZ_CAJXAX010000004.1"/>
</dbReference>
<dbReference type="eggNOG" id="COG2175">
    <property type="taxonomic scope" value="Bacteria"/>
</dbReference>
<organism evidence="4 7">
    <name type="scientific">Alteromonas australica</name>
    <dbReference type="NCBI Taxonomy" id="589873"/>
    <lineage>
        <taxon>Bacteria</taxon>
        <taxon>Pseudomonadati</taxon>
        <taxon>Pseudomonadota</taxon>
        <taxon>Gammaproteobacteria</taxon>
        <taxon>Alteromonadales</taxon>
        <taxon>Alteromonadaceae</taxon>
        <taxon>Alteromonas/Salinimonas group</taxon>
        <taxon>Alteromonas</taxon>
    </lineage>
</organism>
<dbReference type="KEGG" id="aaus:EP12_18930"/>
<dbReference type="InterPro" id="IPR003819">
    <property type="entry name" value="TauD/TfdA-like"/>
</dbReference>
<dbReference type="EMBL" id="DNAN01000625">
    <property type="protein sequence ID" value="HAW77604.1"/>
    <property type="molecule type" value="Genomic_DNA"/>
</dbReference>
<dbReference type="GeneID" id="78256794"/>
<evidence type="ECO:0000313" key="7">
    <source>
        <dbReference type="Proteomes" id="UP000056090"/>
    </source>
</evidence>
<keyword evidence="7" id="KW-1185">Reference proteome</keyword>
<proteinExistence type="predicted"/>
<dbReference type="EMBL" id="CP008849">
    <property type="protein sequence ID" value="AIG00440.1"/>
    <property type="molecule type" value="Genomic_DNA"/>
</dbReference>
<reference evidence="8 9" key="2">
    <citation type="journal article" date="2018" name="Nat. Biotechnol.">
        <title>A standardized bacterial taxonomy based on genome phylogeny substantially revises the tree of life.</title>
        <authorList>
            <person name="Parks D.H."/>
            <person name="Chuvochina M."/>
            <person name="Waite D.W."/>
            <person name="Rinke C."/>
            <person name="Skarshewski A."/>
            <person name="Chaumeil P.A."/>
            <person name="Hugenholtz P."/>
        </authorList>
    </citation>
    <scope>NUCLEOTIDE SEQUENCE [LARGE SCALE GENOMIC DNA]</scope>
    <source>
        <strain evidence="6">UBA11621</strain>
        <strain evidence="5">UBA11978</strain>
    </source>
</reference>
<dbReference type="InterPro" id="IPR050411">
    <property type="entry name" value="AlphaKG_dependent_hydroxylases"/>
</dbReference>
<dbReference type="Proteomes" id="UP000264779">
    <property type="component" value="Unassembled WGS sequence"/>
</dbReference>
<evidence type="ECO:0000313" key="6">
    <source>
        <dbReference type="EMBL" id="HBU50913.1"/>
    </source>
</evidence>
<dbReference type="InterPro" id="IPR042098">
    <property type="entry name" value="TauD-like_sf"/>
</dbReference>
<sequence>MNNVNDTAAVKYARVPTQHTYNDDVFPQIVVNNDNCKTVADTVEFVKANQAELEAQLAKAGALLFRGFPIDSAETFDVFSAGFGYPNFTYQESLSNAVRINFTERVFTANEAPKDVEIFLHHEMAQTPISPSKLFFFCQYAADEGGATPLCRSDKLFEALKAENPELARDFKEKGLKYTTTMPAANDANSGQGRSWKSTLSVESVEEAEAKLQELGYSWQWMDDGSLKAITPVLPAVIELDDGSETFYNQLIAAYMGWKGVRENPSSAITFGDDSAIPKEGLERVAELSEDFTFDLEWQDGDVAIVDNYRAMHGRRPYSGDRKRVVLVALVASER</sequence>
<keyword evidence="2" id="KW-0560">Oxidoreductase</keyword>
<name>A0A075P0M3_9ALTE</name>
<evidence type="ECO:0000313" key="5">
    <source>
        <dbReference type="EMBL" id="HAW77604.1"/>
    </source>
</evidence>
<dbReference type="OrthoDB" id="9769888at2"/>
<dbReference type="PANTHER" id="PTHR10696">
    <property type="entry name" value="GAMMA-BUTYROBETAINE HYDROXYLASE-RELATED"/>
    <property type="match status" value="1"/>
</dbReference>
<dbReference type="KEGG" id="aal:EP13_18115"/>
<gene>
    <name evidence="5" type="ORF">DCW74_17955</name>
    <name evidence="6" type="ORF">DEB45_06620</name>
    <name evidence="4" type="ORF">EP13_18115</name>
</gene>